<dbReference type="GO" id="GO:0018580">
    <property type="term" value="F:nitronate monooxygenase activity"/>
    <property type="evidence" value="ECO:0007669"/>
    <property type="project" value="InterPro"/>
</dbReference>
<dbReference type="FunFam" id="3.20.20.70:FF:000154">
    <property type="entry name" value="Probable nitronate monooxygenase"/>
    <property type="match status" value="1"/>
</dbReference>
<reference evidence="12 13" key="1">
    <citation type="journal article" date="2020" name="Microbiol. Resour. Announc.">
        <title>Complete genome sequence of Pseudomonas otitidis strain MrB4, isolated from Lake Biwa in Japan.</title>
        <authorList>
            <person name="Miyazaki K."/>
            <person name="Hase E."/>
            <person name="Maruya T."/>
        </authorList>
    </citation>
    <scope>NUCLEOTIDE SEQUENCE [LARGE SCALE GENOMIC DNA]</scope>
    <source>
        <strain evidence="12 13">MrB4</strain>
    </source>
</reference>
<dbReference type="PANTHER" id="PTHR42747:SF3">
    <property type="entry name" value="NITRONATE MONOOXYGENASE-RELATED"/>
    <property type="match status" value="1"/>
</dbReference>
<evidence type="ECO:0000256" key="2">
    <source>
        <dbReference type="ARBA" id="ARBA00009881"/>
    </source>
</evidence>
<dbReference type="RefSeq" id="WP_172433156.1">
    <property type="nucleotide sequence ID" value="NZ_AP022642.1"/>
</dbReference>
<evidence type="ECO:0000256" key="4">
    <source>
        <dbReference type="ARBA" id="ARBA00022630"/>
    </source>
</evidence>
<dbReference type="PANTHER" id="PTHR42747">
    <property type="entry name" value="NITRONATE MONOOXYGENASE-RELATED"/>
    <property type="match status" value="1"/>
</dbReference>
<dbReference type="CDD" id="cd04730">
    <property type="entry name" value="NPD_like"/>
    <property type="match status" value="1"/>
</dbReference>
<sequence>MSRWPDTRIQDLFGIELPIIQAPMAGPSYAEMVVAVAQAGGLGSLPCAMLSAEQIRQEVGRIREGTAAPINLNFFAHSAPVPDEASLAAWKQRLEPYYRELGLDPAEPVPLSNRAPFDEALCELVEALRPEVVSFHFGLPEAALVERVKATGAKVISSATTVAEARWLEARGCDAIIAQGAEAGGHRGLFLDTRVDTQVGTFALLPQVVDAVRVPVIAAGGIADARGIAAAFALGAAAVQLGTAYLFTPEARLPALHRQALAQSRDDGTAITNLFTGRPARGILNRVMREVGPLSDLAPAFPLAGGALAPLRAKAEAAGADDFMSLWSGQAAALSKHLPAGELTRVLAAEALERMGR</sequence>
<evidence type="ECO:0000256" key="7">
    <source>
        <dbReference type="ARBA" id="ARBA00023002"/>
    </source>
</evidence>
<dbReference type="AlphaFoldDB" id="A0A679GG03"/>
<name>A0A679GG03_9GAMM</name>
<dbReference type="Gene3D" id="3.20.20.70">
    <property type="entry name" value="Aldolase class I"/>
    <property type="match status" value="1"/>
</dbReference>
<dbReference type="GO" id="GO:0051213">
    <property type="term" value="F:dioxygenase activity"/>
    <property type="evidence" value="ECO:0007669"/>
    <property type="project" value="UniProtKB-KW"/>
</dbReference>
<organism evidence="12 13">
    <name type="scientific">Metapseudomonas otitidis</name>
    <dbReference type="NCBI Taxonomy" id="319939"/>
    <lineage>
        <taxon>Bacteria</taxon>
        <taxon>Pseudomonadati</taxon>
        <taxon>Pseudomonadota</taxon>
        <taxon>Gammaproteobacteria</taxon>
        <taxon>Pseudomonadales</taxon>
        <taxon>Pseudomonadaceae</taxon>
        <taxon>Metapseudomonas</taxon>
    </lineage>
</organism>
<comment type="catalytic activity">
    <reaction evidence="10">
        <text>3 propionate 3-nitronate + 3 O2 + H2O = 3 3-oxopropanoate + 2 nitrate + nitrite + H2O2 + 3 H(+)</text>
        <dbReference type="Rhea" id="RHEA:57332"/>
        <dbReference type="ChEBI" id="CHEBI:15377"/>
        <dbReference type="ChEBI" id="CHEBI:15378"/>
        <dbReference type="ChEBI" id="CHEBI:15379"/>
        <dbReference type="ChEBI" id="CHEBI:16240"/>
        <dbReference type="ChEBI" id="CHEBI:16301"/>
        <dbReference type="ChEBI" id="CHEBI:17632"/>
        <dbReference type="ChEBI" id="CHEBI:33190"/>
        <dbReference type="ChEBI" id="CHEBI:136067"/>
    </reaction>
</comment>
<proteinExistence type="inferred from homology"/>
<dbReference type="GeneID" id="57397232"/>
<accession>A0A679GG03</accession>
<keyword evidence="4" id="KW-0285">Flavoprotein</keyword>
<keyword evidence="12" id="KW-0223">Dioxygenase</keyword>
<evidence type="ECO:0000256" key="11">
    <source>
        <dbReference type="ARBA" id="ARBA00067136"/>
    </source>
</evidence>
<evidence type="ECO:0000256" key="10">
    <source>
        <dbReference type="ARBA" id="ARBA00049401"/>
    </source>
</evidence>
<dbReference type="EMBL" id="AP022642">
    <property type="protein sequence ID" value="BCA28032.1"/>
    <property type="molecule type" value="Genomic_DNA"/>
</dbReference>
<protein>
    <recommendedName>
        <fullName evidence="11">Nitronate monooxygenase</fullName>
    </recommendedName>
    <alternativeName>
        <fullName evidence="9">Propionate 3-nitronate monooxygenase</fullName>
    </alternativeName>
</protein>
<evidence type="ECO:0000256" key="5">
    <source>
        <dbReference type="ARBA" id="ARBA00022643"/>
    </source>
</evidence>
<evidence type="ECO:0000313" key="12">
    <source>
        <dbReference type="EMBL" id="BCA28032.1"/>
    </source>
</evidence>
<evidence type="ECO:0000256" key="9">
    <source>
        <dbReference type="ARBA" id="ARBA00031155"/>
    </source>
</evidence>
<keyword evidence="7" id="KW-0560">Oxidoreductase</keyword>
<dbReference type="Pfam" id="PF03060">
    <property type="entry name" value="NMO"/>
    <property type="match status" value="1"/>
</dbReference>
<evidence type="ECO:0000256" key="6">
    <source>
        <dbReference type="ARBA" id="ARBA00022741"/>
    </source>
</evidence>
<evidence type="ECO:0000256" key="1">
    <source>
        <dbReference type="ARBA" id="ARBA00001917"/>
    </source>
</evidence>
<keyword evidence="6" id="KW-0547">Nucleotide-binding</keyword>
<dbReference type="SUPFAM" id="SSF51412">
    <property type="entry name" value="Inosine monophosphate dehydrogenase (IMPDH)"/>
    <property type="match status" value="1"/>
</dbReference>
<comment type="similarity">
    <text evidence="2">Belongs to the nitronate monooxygenase family. NMO class I subfamily.</text>
</comment>
<evidence type="ECO:0000256" key="8">
    <source>
        <dbReference type="ARBA" id="ARBA00023033"/>
    </source>
</evidence>
<evidence type="ECO:0000313" key="13">
    <source>
        <dbReference type="Proteomes" id="UP000501237"/>
    </source>
</evidence>
<dbReference type="KEGG" id="poj:PtoMrB4_20090"/>
<keyword evidence="3" id="KW-0216">Detoxification</keyword>
<dbReference type="Proteomes" id="UP000501237">
    <property type="component" value="Chromosome"/>
</dbReference>
<comment type="cofactor">
    <cofactor evidence="1">
        <name>FMN</name>
        <dbReference type="ChEBI" id="CHEBI:58210"/>
    </cofactor>
</comment>
<dbReference type="InterPro" id="IPR004136">
    <property type="entry name" value="NMO"/>
</dbReference>
<gene>
    <name evidence="12" type="ORF">PtoMrB4_20090</name>
</gene>
<dbReference type="GO" id="GO:0000166">
    <property type="term" value="F:nucleotide binding"/>
    <property type="evidence" value="ECO:0007669"/>
    <property type="project" value="UniProtKB-KW"/>
</dbReference>
<keyword evidence="8" id="KW-0503">Monooxygenase</keyword>
<dbReference type="InterPro" id="IPR013785">
    <property type="entry name" value="Aldolase_TIM"/>
</dbReference>
<evidence type="ECO:0000256" key="3">
    <source>
        <dbReference type="ARBA" id="ARBA00022575"/>
    </source>
</evidence>
<dbReference type="GO" id="GO:0009636">
    <property type="term" value="P:response to toxic substance"/>
    <property type="evidence" value="ECO:0007669"/>
    <property type="project" value="UniProtKB-KW"/>
</dbReference>
<keyword evidence="5" id="KW-0288">FMN</keyword>